<sequence>PPVLDTSQHRPSRTLSAVRDDSRDPYAFSRVGNRLFGAGGATHSSPSQISYQETSAPLTPSGISSILPSYSSPATALSVYPPSATQSSTAAPSFLDSTPAVPSFDPPAPVSSFASSYATHSSLSSTTSLAPQPLVANIASTPSSAYAPLVVAAQSTPPVAPGNSTYASGQVTRRDNSQFPTEADVDELYAFLYNNRGPLPPHAASSYSSLAGALSEPGPSTSRNVYPRGPSVGSQDVDARSRDQPNNFGEQFTPRAGRVVPAKAPPHEVLPPSTVISSAISGPSRPRKRKATTPPPGVAEHVEGQSTRGKRSGKGKGKGTAAEREHEPEPESASEPEGADEDAEGSVVESKEALRSRRRRGRRKDLIRNLYEEMEKSIRVEPFETLSLDEVVQLAIGFLKARKDHEQQRDEQIQELRDALMVAQRKLDTSGTNLQTAAPELDAMKQERDILQAQLETAKEEANGLRVALATRTEESCRYADEARRNAEGVQRHAEESQRQTKEARRQAEMAKNSAAEAQQSSLKAQQFEIQALQYKGLAKQCSDKLAQKECDMVLLRAELQRYQEHYPRP</sequence>
<feature type="non-terminal residue" evidence="2">
    <location>
        <position position="1"/>
    </location>
</feature>
<dbReference type="EMBL" id="SEOQ01001785">
    <property type="protein sequence ID" value="TFY50552.1"/>
    <property type="molecule type" value="Genomic_DNA"/>
</dbReference>
<name>A0A4Y9XLH3_9AGAM</name>
<protein>
    <submittedName>
        <fullName evidence="2">Uncharacterized protein</fullName>
    </submittedName>
</protein>
<feature type="compositionally biased region" description="Acidic residues" evidence="1">
    <location>
        <begin position="330"/>
        <end position="344"/>
    </location>
</feature>
<dbReference type="AlphaFoldDB" id="A0A4Y9XLH3"/>
<feature type="compositionally biased region" description="Basic residues" evidence="1">
    <location>
        <begin position="308"/>
        <end position="317"/>
    </location>
</feature>
<feature type="region of interest" description="Disordered" evidence="1">
    <location>
        <begin position="1"/>
        <end position="23"/>
    </location>
</feature>
<organism evidence="2 3">
    <name type="scientific">Dentipellis fragilis</name>
    <dbReference type="NCBI Taxonomy" id="205917"/>
    <lineage>
        <taxon>Eukaryota</taxon>
        <taxon>Fungi</taxon>
        <taxon>Dikarya</taxon>
        <taxon>Basidiomycota</taxon>
        <taxon>Agaricomycotina</taxon>
        <taxon>Agaricomycetes</taxon>
        <taxon>Russulales</taxon>
        <taxon>Hericiaceae</taxon>
        <taxon>Dentipellis</taxon>
    </lineage>
</organism>
<feature type="region of interest" description="Disordered" evidence="1">
    <location>
        <begin position="204"/>
        <end position="366"/>
    </location>
</feature>
<dbReference type="Proteomes" id="UP000298327">
    <property type="component" value="Unassembled WGS sequence"/>
</dbReference>
<feature type="compositionally biased region" description="Low complexity" evidence="1">
    <location>
        <begin position="204"/>
        <end position="215"/>
    </location>
</feature>
<reference evidence="2 3" key="1">
    <citation type="submission" date="2019-02" db="EMBL/GenBank/DDBJ databases">
        <title>Genome sequencing of the rare red list fungi Dentipellis fragilis.</title>
        <authorList>
            <person name="Buettner E."/>
            <person name="Kellner H."/>
        </authorList>
    </citation>
    <scope>NUCLEOTIDE SEQUENCE [LARGE SCALE GENOMIC DNA]</scope>
    <source>
        <strain evidence="2 3">DSM 105465</strain>
    </source>
</reference>
<evidence type="ECO:0000313" key="2">
    <source>
        <dbReference type="EMBL" id="TFY50552.1"/>
    </source>
</evidence>
<feature type="region of interest" description="Disordered" evidence="1">
    <location>
        <begin position="484"/>
        <end position="523"/>
    </location>
</feature>
<feature type="compositionally biased region" description="Basic and acidic residues" evidence="1">
    <location>
        <begin position="484"/>
        <end position="509"/>
    </location>
</feature>
<accession>A0A4Y9XLH3</accession>
<comment type="caution">
    <text evidence="2">The sequence shown here is derived from an EMBL/GenBank/DDBJ whole genome shotgun (WGS) entry which is preliminary data.</text>
</comment>
<evidence type="ECO:0000256" key="1">
    <source>
        <dbReference type="SAM" id="MobiDB-lite"/>
    </source>
</evidence>
<evidence type="ECO:0000313" key="3">
    <source>
        <dbReference type="Proteomes" id="UP000298327"/>
    </source>
</evidence>
<gene>
    <name evidence="2" type="ORF">EVG20_g11454</name>
</gene>
<proteinExistence type="predicted"/>
<keyword evidence="3" id="KW-1185">Reference proteome</keyword>